<dbReference type="Proteomes" id="UP001443914">
    <property type="component" value="Unassembled WGS sequence"/>
</dbReference>
<dbReference type="InterPro" id="IPR037818">
    <property type="entry name" value="TAF8"/>
</dbReference>
<dbReference type="CDD" id="cd08049">
    <property type="entry name" value="TAF8"/>
    <property type="match status" value="1"/>
</dbReference>
<dbReference type="Pfam" id="PF10406">
    <property type="entry name" value="TAF8_C"/>
    <property type="match status" value="1"/>
</dbReference>
<evidence type="ECO:0000256" key="4">
    <source>
        <dbReference type="ARBA" id="ARBA00023015"/>
    </source>
</evidence>
<dbReference type="Gene3D" id="1.10.20.10">
    <property type="entry name" value="Histone, subunit A"/>
    <property type="match status" value="1"/>
</dbReference>
<proteinExistence type="inferred from homology"/>
<dbReference type="InterPro" id="IPR006565">
    <property type="entry name" value="BTP"/>
</dbReference>
<gene>
    <name evidence="8" type="ORF">RND81_01G036300</name>
</gene>
<evidence type="ECO:0000256" key="3">
    <source>
        <dbReference type="ARBA" id="ARBA00017307"/>
    </source>
</evidence>
<reference evidence="8" key="1">
    <citation type="submission" date="2024-03" db="EMBL/GenBank/DDBJ databases">
        <title>WGS assembly of Saponaria officinalis var. Norfolk2.</title>
        <authorList>
            <person name="Jenkins J."/>
            <person name="Shu S."/>
            <person name="Grimwood J."/>
            <person name="Barry K."/>
            <person name="Goodstein D."/>
            <person name="Schmutz J."/>
            <person name="Leebens-Mack J."/>
            <person name="Osbourn A."/>
        </authorList>
    </citation>
    <scope>NUCLEOTIDE SEQUENCE [LARGE SCALE GENOMIC DNA]</scope>
    <source>
        <strain evidence="8">JIC</strain>
    </source>
</reference>
<evidence type="ECO:0000259" key="7">
    <source>
        <dbReference type="SMART" id="SM00576"/>
    </source>
</evidence>
<evidence type="ECO:0000256" key="1">
    <source>
        <dbReference type="ARBA" id="ARBA00004123"/>
    </source>
</evidence>
<name>A0AAW1NG16_SAPOF</name>
<dbReference type="GO" id="GO:0046982">
    <property type="term" value="F:protein heterodimerization activity"/>
    <property type="evidence" value="ECO:0007669"/>
    <property type="project" value="InterPro"/>
</dbReference>
<evidence type="ECO:0000313" key="9">
    <source>
        <dbReference type="Proteomes" id="UP001443914"/>
    </source>
</evidence>
<evidence type="ECO:0000313" key="8">
    <source>
        <dbReference type="EMBL" id="KAK9755583.1"/>
    </source>
</evidence>
<evidence type="ECO:0000256" key="5">
    <source>
        <dbReference type="ARBA" id="ARBA00023163"/>
    </source>
</evidence>
<keyword evidence="6" id="KW-0539">Nucleus</keyword>
<accession>A0AAW1NG16</accession>
<dbReference type="InterPro" id="IPR009072">
    <property type="entry name" value="Histone-fold"/>
</dbReference>
<dbReference type="GO" id="GO:0005669">
    <property type="term" value="C:transcription factor TFIID complex"/>
    <property type="evidence" value="ECO:0007669"/>
    <property type="project" value="InterPro"/>
</dbReference>
<feature type="domain" description="Bromodomain associated" evidence="7">
    <location>
        <begin position="15"/>
        <end position="91"/>
    </location>
</feature>
<keyword evidence="9" id="KW-1185">Reference proteome</keyword>
<dbReference type="AlphaFoldDB" id="A0AAW1NG16"/>
<dbReference type="EMBL" id="JBDFQZ010000001">
    <property type="protein sequence ID" value="KAK9755583.1"/>
    <property type="molecule type" value="Genomic_DNA"/>
</dbReference>
<keyword evidence="5" id="KW-0804">Transcription</keyword>
<protein>
    <recommendedName>
        <fullName evidence="3">Transcription initiation factor TFIID subunit 8</fullName>
    </recommendedName>
</protein>
<keyword evidence="4" id="KW-0805">Transcription regulation</keyword>
<comment type="subcellular location">
    <subcellularLocation>
        <location evidence="1">Nucleus</location>
    </subcellularLocation>
</comment>
<evidence type="ECO:0000256" key="6">
    <source>
        <dbReference type="ARBA" id="ARBA00023242"/>
    </source>
</evidence>
<dbReference type="Pfam" id="PF07524">
    <property type="entry name" value="Bromo_TP"/>
    <property type="match status" value="1"/>
</dbReference>
<dbReference type="CDD" id="cd00076">
    <property type="entry name" value="HFD_SF"/>
    <property type="match status" value="1"/>
</dbReference>
<comment type="caution">
    <text evidence="8">The sequence shown here is derived from an EMBL/GenBank/DDBJ whole genome shotgun (WGS) entry which is preliminary data.</text>
</comment>
<sequence length="364" mass="40314">MSENEKDAPKRAHPDDFSRIVAKIAVSQVCELVGFDSVKESALEALSNVVIRYINDLGKSASSYANLAGRSESNVFDIVKGLEDLGSSFGFSGGSEVKQCVVGSGVIKEISHFVGSVEDNPFAQPIPRFPVLMNARLIPSFSEIGEIPSGKHIPDWLPAFPDPHTYLHSPVWNERRKNIRIDKGEQARQRRKAERSLLNLQQRLLLNGLGGSSGSGHCRNDDVNETGNGGVFPENNPYLGQPLPAGEKDVSVVALPSKLANLGDRKQRSVRETFAPVIDALTGGALDPMDVDRTVVSERRPVVHFKLKGGQKMLVEDLDVQLRSMGNDRRGSWFPRDDEKDDKKRRVEQILRQSMEYNQEQSQM</sequence>
<evidence type="ECO:0000256" key="2">
    <source>
        <dbReference type="ARBA" id="ARBA00008767"/>
    </source>
</evidence>
<dbReference type="InterPro" id="IPR019473">
    <property type="entry name" value="TFIID_su8_C"/>
</dbReference>
<comment type="similarity">
    <text evidence="2">Belongs to the TAF8 family.</text>
</comment>
<dbReference type="SMART" id="SM00576">
    <property type="entry name" value="BTP"/>
    <property type="match status" value="1"/>
</dbReference>
<dbReference type="PANTHER" id="PTHR46338">
    <property type="entry name" value="TRANSCRIPTION INITIATION FACTOR TFIID SUBUNIT 8"/>
    <property type="match status" value="1"/>
</dbReference>
<organism evidence="8 9">
    <name type="scientific">Saponaria officinalis</name>
    <name type="common">Common soapwort</name>
    <name type="synonym">Lychnis saponaria</name>
    <dbReference type="NCBI Taxonomy" id="3572"/>
    <lineage>
        <taxon>Eukaryota</taxon>
        <taxon>Viridiplantae</taxon>
        <taxon>Streptophyta</taxon>
        <taxon>Embryophyta</taxon>
        <taxon>Tracheophyta</taxon>
        <taxon>Spermatophyta</taxon>
        <taxon>Magnoliopsida</taxon>
        <taxon>eudicotyledons</taxon>
        <taxon>Gunneridae</taxon>
        <taxon>Pentapetalae</taxon>
        <taxon>Caryophyllales</taxon>
        <taxon>Caryophyllaceae</taxon>
        <taxon>Caryophylleae</taxon>
        <taxon>Saponaria</taxon>
    </lineage>
</organism>
<dbReference type="PANTHER" id="PTHR46338:SF1">
    <property type="entry name" value="TRANSCRIPTION INITIATION FACTOR TFIID SUBUNIT 8"/>
    <property type="match status" value="1"/>
</dbReference>